<dbReference type="KEGG" id="asx:CDL62_09525"/>
<evidence type="ECO:0000259" key="2">
    <source>
        <dbReference type="Pfam" id="PF09335"/>
    </source>
</evidence>
<feature type="transmembrane region" description="Helical" evidence="1">
    <location>
        <begin position="43"/>
        <end position="64"/>
    </location>
</feature>
<dbReference type="InterPro" id="IPR051311">
    <property type="entry name" value="DedA_domain"/>
</dbReference>
<keyword evidence="1" id="KW-1133">Transmembrane helix</keyword>
<proteinExistence type="predicted"/>
<organism evidence="3 4">
    <name type="scientific">Alkalitalea saponilacus</name>
    <dbReference type="NCBI Taxonomy" id="889453"/>
    <lineage>
        <taxon>Bacteria</taxon>
        <taxon>Pseudomonadati</taxon>
        <taxon>Bacteroidota</taxon>
        <taxon>Bacteroidia</taxon>
        <taxon>Marinilabiliales</taxon>
        <taxon>Marinilabiliaceae</taxon>
        <taxon>Alkalitalea</taxon>
    </lineage>
</organism>
<keyword evidence="4" id="KW-1185">Reference proteome</keyword>
<dbReference type="PANTHER" id="PTHR42709">
    <property type="entry name" value="ALKALINE PHOSPHATASE LIKE PROTEIN"/>
    <property type="match status" value="1"/>
</dbReference>
<name>A0A1T5HN58_9BACT</name>
<evidence type="ECO:0000313" key="4">
    <source>
        <dbReference type="Proteomes" id="UP000191055"/>
    </source>
</evidence>
<dbReference type="PANTHER" id="PTHR42709:SF4">
    <property type="entry name" value="INNER MEMBRANE PROTEIN YQAA"/>
    <property type="match status" value="1"/>
</dbReference>
<keyword evidence="1" id="KW-0472">Membrane</keyword>
<reference evidence="3 4" key="1">
    <citation type="submission" date="2017-02" db="EMBL/GenBank/DDBJ databases">
        <authorList>
            <person name="Peterson S.W."/>
        </authorList>
    </citation>
    <scope>NUCLEOTIDE SEQUENCE [LARGE SCALE GENOMIC DNA]</scope>
    <source>
        <strain evidence="3 4">DSM 24412</strain>
    </source>
</reference>
<dbReference type="RefSeq" id="WP_079558210.1">
    <property type="nucleotide sequence ID" value="NZ_CP021904.1"/>
</dbReference>
<dbReference type="STRING" id="889453.SAMN03080601_02503"/>
<dbReference type="OrthoDB" id="9814483at2"/>
<feature type="transmembrane region" description="Helical" evidence="1">
    <location>
        <begin position="119"/>
        <end position="141"/>
    </location>
</feature>
<dbReference type="Pfam" id="PF09335">
    <property type="entry name" value="VTT_dom"/>
    <property type="match status" value="1"/>
</dbReference>
<evidence type="ECO:0000256" key="1">
    <source>
        <dbReference type="SAM" id="Phobius"/>
    </source>
</evidence>
<dbReference type="EMBL" id="FUYV01000015">
    <property type="protein sequence ID" value="SKC22072.1"/>
    <property type="molecule type" value="Genomic_DNA"/>
</dbReference>
<feature type="transmembrane region" description="Helical" evidence="1">
    <location>
        <begin position="92"/>
        <end position="113"/>
    </location>
</feature>
<protein>
    <submittedName>
        <fullName evidence="3">Membrane protein YqaA, SNARE-associated domain</fullName>
    </submittedName>
</protein>
<feature type="domain" description="VTT" evidence="2">
    <location>
        <begin position="28"/>
        <end position="139"/>
    </location>
</feature>
<gene>
    <name evidence="3" type="ORF">SAMN03080601_02503</name>
</gene>
<keyword evidence="1" id="KW-0812">Transmembrane</keyword>
<dbReference type="Proteomes" id="UP000191055">
    <property type="component" value="Unassembled WGS sequence"/>
</dbReference>
<dbReference type="InterPro" id="IPR032816">
    <property type="entry name" value="VTT_dom"/>
</dbReference>
<accession>A0A1T5HN58</accession>
<sequence>MFTELGYLALFAASFLAATILPFSSEAVLSGMLVAGFDPYVSLVVASVGNWLGGMSSYWIGWLGKWHWIEKYLKIPASQIEKVHKKIKGKEGWVAFFTWLPGIGDPIAVVLGLVKSRVIPTAIWMFIGKALRYAVWGYLTLKAMELF</sequence>
<dbReference type="AlphaFoldDB" id="A0A1T5HN58"/>
<evidence type="ECO:0000313" key="3">
    <source>
        <dbReference type="EMBL" id="SKC22072.1"/>
    </source>
</evidence>